<proteinExistence type="predicted"/>
<dbReference type="Pfam" id="PF00583">
    <property type="entry name" value="Acetyltransf_1"/>
    <property type="match status" value="1"/>
</dbReference>
<accession>A0A2M9CNN8</accession>
<evidence type="ECO:0000256" key="1">
    <source>
        <dbReference type="ARBA" id="ARBA00022679"/>
    </source>
</evidence>
<dbReference type="AlphaFoldDB" id="A0A2M9CNN8"/>
<evidence type="ECO:0000313" key="5">
    <source>
        <dbReference type="Proteomes" id="UP000228758"/>
    </source>
</evidence>
<evidence type="ECO:0000259" key="3">
    <source>
        <dbReference type="PROSITE" id="PS51186"/>
    </source>
</evidence>
<keyword evidence="1 4" id="KW-0808">Transferase</keyword>
<name>A0A2M9CNN8_9MICO</name>
<dbReference type="GO" id="GO:0016747">
    <property type="term" value="F:acyltransferase activity, transferring groups other than amino-acyl groups"/>
    <property type="evidence" value="ECO:0007669"/>
    <property type="project" value="InterPro"/>
</dbReference>
<keyword evidence="2" id="KW-0012">Acyltransferase</keyword>
<dbReference type="Gene3D" id="3.40.630.30">
    <property type="match status" value="1"/>
</dbReference>
<dbReference type="PANTHER" id="PTHR43877:SF2">
    <property type="entry name" value="AMINOALKYLPHOSPHONATE N-ACETYLTRANSFERASE-RELATED"/>
    <property type="match status" value="1"/>
</dbReference>
<feature type="domain" description="N-acetyltransferase" evidence="3">
    <location>
        <begin position="1"/>
        <end position="148"/>
    </location>
</feature>
<dbReference type="PANTHER" id="PTHR43877">
    <property type="entry name" value="AMINOALKYLPHOSPHONATE N-ACETYLTRANSFERASE-RELATED-RELATED"/>
    <property type="match status" value="1"/>
</dbReference>
<dbReference type="Proteomes" id="UP000228758">
    <property type="component" value="Unassembled WGS sequence"/>
</dbReference>
<organism evidence="4 5">
    <name type="scientific">Diaminobutyricimonas aerilata</name>
    <dbReference type="NCBI Taxonomy" id="1162967"/>
    <lineage>
        <taxon>Bacteria</taxon>
        <taxon>Bacillati</taxon>
        <taxon>Actinomycetota</taxon>
        <taxon>Actinomycetes</taxon>
        <taxon>Micrococcales</taxon>
        <taxon>Microbacteriaceae</taxon>
        <taxon>Diaminobutyricimonas</taxon>
    </lineage>
</organism>
<sequence>MSFGRAVDSDVAAITGLVRTAYQLYVPRMGREPAPMGADFAGLVAAGRVTVARAAGVVMGVMVTEPRLDHLLIGNLAVSDAVRGRGVGGALLRVAESEARELGLAELRLYTNVTMTENLEYYPRRGFREVDRRTEDGFDRVFFVRELPPA</sequence>
<comment type="caution">
    <text evidence="4">The sequence shown here is derived from an EMBL/GenBank/DDBJ whole genome shotgun (WGS) entry which is preliminary data.</text>
</comment>
<evidence type="ECO:0000313" key="4">
    <source>
        <dbReference type="EMBL" id="PJJ73488.1"/>
    </source>
</evidence>
<dbReference type="CDD" id="cd04301">
    <property type="entry name" value="NAT_SF"/>
    <property type="match status" value="1"/>
</dbReference>
<reference evidence="4 5" key="1">
    <citation type="submission" date="2017-11" db="EMBL/GenBank/DDBJ databases">
        <title>Genomic Encyclopedia of Archaeal and Bacterial Type Strains, Phase II (KMG-II): From Individual Species to Whole Genera.</title>
        <authorList>
            <person name="Goeker M."/>
        </authorList>
    </citation>
    <scope>NUCLEOTIDE SEQUENCE [LARGE SCALE GENOMIC DNA]</scope>
    <source>
        <strain evidence="4 5">DSM 27393</strain>
    </source>
</reference>
<dbReference type="PROSITE" id="PS51186">
    <property type="entry name" value="GNAT"/>
    <property type="match status" value="1"/>
</dbReference>
<evidence type="ECO:0000256" key="2">
    <source>
        <dbReference type="ARBA" id="ARBA00023315"/>
    </source>
</evidence>
<gene>
    <name evidence="4" type="ORF">CLV46_3080</name>
</gene>
<dbReference type="SUPFAM" id="SSF55729">
    <property type="entry name" value="Acyl-CoA N-acyltransferases (Nat)"/>
    <property type="match status" value="1"/>
</dbReference>
<protein>
    <submittedName>
        <fullName evidence="4">N-acetylglutamate synthase-like GNAT family acetyltransferase</fullName>
    </submittedName>
</protein>
<dbReference type="InterPro" id="IPR016181">
    <property type="entry name" value="Acyl_CoA_acyltransferase"/>
</dbReference>
<keyword evidence="5" id="KW-1185">Reference proteome</keyword>
<dbReference type="InterPro" id="IPR050832">
    <property type="entry name" value="Bact_Acetyltransf"/>
</dbReference>
<dbReference type="InterPro" id="IPR000182">
    <property type="entry name" value="GNAT_dom"/>
</dbReference>
<dbReference type="EMBL" id="PGFF01000001">
    <property type="protein sequence ID" value="PJJ73488.1"/>
    <property type="molecule type" value="Genomic_DNA"/>
</dbReference>